<evidence type="ECO:0000256" key="12">
    <source>
        <dbReference type="ARBA" id="ARBA00023136"/>
    </source>
</evidence>
<evidence type="ECO:0000256" key="4">
    <source>
        <dbReference type="ARBA" id="ARBA00007658"/>
    </source>
</evidence>
<sequence>LARLQRTFIILTTFVSIVFLIFIFGGWEAAETVHHENKNVITKFFFLHKHCTLGPQNVRQKAVVAAFKHAWKGYKTYAWGHDSLRPITKRYSEWINMGLTIVDSLDTMIIMGLDDEFEEARDWVAESLKFNRNIFVSFFETTIRILGGLLSAFHLSGDKIFMHRAVELGNRLISAFNTSSFIPYSDVNLFGRQPSWNGDSSLSEIASVQLEFRDLSRIINNSTFEEISFRTSQHIHNLGCIEHDGLCGMFISPNTGEFREPTTITIGARADSYYEYLLKQWLQTGKTIDWLRDDYNKTIAAMEKLLLRYSKPNDFAYFGEILPGNVFSPKMDHLACFIAGTLALGAMNGMPDSHLELARKIGSTCKRMYQTATGLGPEIVYFNEIPGHTEDIRIKPLDAHSLLRPEAIEAWFYLYRATNDKIYQTWGWEAFLAIESYAKVNNGYSSVHSVKHVPVTHRDMMESFFLAETLKYLYLLFADEQNEIPLDKFVFNTEAHPLPIYDH</sequence>
<comment type="function">
    <text evidence="17">Involved in glycoprotein quality control targeting of misfolded glycoproteins for degradation. It primarily trims a single alpha-1,2-linked mannose residue from Man(9)GlcNAc(2) to produce Man(8)GlcNAc(2), but at high enzyme concentrations, as found in the ER quality control compartment (ERQC), it further trims the carbohydrates to Man(5-6)GlcNAc(2).</text>
</comment>
<dbReference type="InterPro" id="IPR036026">
    <property type="entry name" value="Seven-hairpin_glycosidases"/>
</dbReference>
<evidence type="ECO:0000256" key="14">
    <source>
        <dbReference type="ARBA" id="ARBA00023295"/>
    </source>
</evidence>
<keyword evidence="9 19" id="KW-0106">Calcium</keyword>
<evidence type="ECO:0000256" key="22">
    <source>
        <dbReference type="SAM" id="Phobius"/>
    </source>
</evidence>
<dbReference type="Pfam" id="PF01532">
    <property type="entry name" value="Glyco_hydro_47"/>
    <property type="match status" value="1"/>
</dbReference>
<evidence type="ECO:0000256" key="9">
    <source>
        <dbReference type="ARBA" id="ARBA00022837"/>
    </source>
</evidence>
<evidence type="ECO:0000256" key="6">
    <source>
        <dbReference type="ARBA" id="ARBA00022723"/>
    </source>
</evidence>
<proteinExistence type="inferred from homology"/>
<feature type="active site" description="Proton donor" evidence="18">
    <location>
        <position position="140"/>
    </location>
</feature>
<keyword evidence="8" id="KW-0256">Endoplasmic reticulum</keyword>
<dbReference type="WBParaSite" id="DME_0000795301-mRNA-1">
    <property type="protein sequence ID" value="DME_0000795301-mRNA-1"/>
    <property type="gene ID" value="DME_0000795301"/>
</dbReference>
<feature type="active site" description="Proton donor" evidence="18">
    <location>
        <position position="378"/>
    </location>
</feature>
<feature type="binding site" evidence="19">
    <location>
        <position position="493"/>
    </location>
    <ligand>
        <name>Ca(2+)</name>
        <dbReference type="ChEBI" id="CHEBI:29108"/>
    </ligand>
</feature>
<evidence type="ECO:0000313" key="23">
    <source>
        <dbReference type="Proteomes" id="UP000038040"/>
    </source>
</evidence>
<feature type="active site" evidence="18">
    <location>
        <position position="271"/>
    </location>
</feature>
<dbReference type="AlphaFoldDB" id="A0A158Q5Q0"/>
<keyword evidence="13 20" id="KW-1015">Disulfide bond</keyword>
<dbReference type="GO" id="GO:0034976">
    <property type="term" value="P:response to endoplasmic reticulum stress"/>
    <property type="evidence" value="ECO:0007669"/>
    <property type="project" value="UniProtKB-ARBA"/>
</dbReference>
<evidence type="ECO:0000256" key="18">
    <source>
        <dbReference type="PIRSR" id="PIRSR601382-1"/>
    </source>
</evidence>
<dbReference type="SUPFAM" id="SSF48225">
    <property type="entry name" value="Seven-hairpin glycosidases"/>
    <property type="match status" value="1"/>
</dbReference>
<comment type="cofactor">
    <cofactor evidence="1 19">
        <name>Ca(2+)</name>
        <dbReference type="ChEBI" id="CHEBI:29108"/>
    </cofactor>
</comment>
<dbReference type="FunFam" id="1.50.10.10:FF:000010">
    <property type="entry name" value="alpha-1,2-Mannosidase"/>
    <property type="match status" value="1"/>
</dbReference>
<keyword evidence="14 21" id="KW-0326">Glycosidase</keyword>
<evidence type="ECO:0000256" key="13">
    <source>
        <dbReference type="ARBA" id="ARBA00023157"/>
    </source>
</evidence>
<keyword evidence="5 22" id="KW-0812">Transmembrane</keyword>
<dbReference type="GO" id="GO:0005789">
    <property type="term" value="C:endoplasmic reticulum membrane"/>
    <property type="evidence" value="ECO:0007669"/>
    <property type="project" value="UniProtKB-SubCell"/>
</dbReference>
<feature type="disulfide bond" evidence="20">
    <location>
        <begin position="336"/>
        <end position="365"/>
    </location>
</feature>
<comment type="catalytic activity">
    <reaction evidence="16">
        <text>N(4)-(alpha-D-Man-(1-&gt;2)-alpha-D-Man-(1-&gt;2)-alpha-D-Man-(1-&gt;3)-[alpha-D-Man-(1-&gt;2)-alpha-D-Man-(1-&gt;3)-[alpha-D-Man-(1-&gt;2)-alpha-D-Man-(1-&gt;6)]-alpha-D-Man-(1-&gt;6)]-beta-D-Man-(1-&gt;4)-beta-D-GlcNAc-(1-&gt;4)-beta-D-GlcNAc)-L-asparaginyl-[protein] (N-glucan mannose isomer 9A1,2,3B1,2,3) + 4 H2O = N(4)-(alpha-D-Man-(1-&gt;3)-[alpha-D-Man-(1-&gt;3)-[alpha-D-Man-(1-&gt;6)]-alpha-D-Man-(1-&gt;6)]-beta-D-Man-(1-&gt;4)-beta-D-GlcNAc-(1-&gt;4)-beta-D-GlcNAc)-L-asparaginyl-[protein] (N-glucan mannose isomer 5A1,2) + 4 beta-D-mannose</text>
        <dbReference type="Rhea" id="RHEA:56008"/>
        <dbReference type="Rhea" id="RHEA-COMP:14356"/>
        <dbReference type="Rhea" id="RHEA-COMP:14367"/>
        <dbReference type="ChEBI" id="CHEBI:15377"/>
        <dbReference type="ChEBI" id="CHEBI:28563"/>
        <dbReference type="ChEBI" id="CHEBI:59087"/>
        <dbReference type="ChEBI" id="CHEBI:139493"/>
        <dbReference type="EC" id="3.2.1.113"/>
    </reaction>
</comment>
<evidence type="ECO:0000256" key="20">
    <source>
        <dbReference type="PIRSR" id="PIRSR601382-3"/>
    </source>
</evidence>
<evidence type="ECO:0000256" key="10">
    <source>
        <dbReference type="ARBA" id="ARBA00022968"/>
    </source>
</evidence>
<name>A0A158Q5Q0_DRAME</name>
<comment type="similarity">
    <text evidence="4 21">Belongs to the glycosyl hydrolase 47 family.</text>
</comment>
<dbReference type="PANTHER" id="PTHR11742:SF55">
    <property type="entry name" value="ENDOPLASMIC RETICULUM MANNOSYL-OLIGOSACCHARIDE 1,2-ALPHA-MANNOSIDASE"/>
    <property type="match status" value="1"/>
</dbReference>
<feature type="active site" evidence="18">
    <location>
        <position position="406"/>
    </location>
</feature>
<evidence type="ECO:0000256" key="3">
    <source>
        <dbReference type="ARBA" id="ARBA00004922"/>
    </source>
</evidence>
<evidence type="ECO:0000256" key="16">
    <source>
        <dbReference type="ARBA" id="ARBA00048605"/>
    </source>
</evidence>
<evidence type="ECO:0000256" key="8">
    <source>
        <dbReference type="ARBA" id="ARBA00022824"/>
    </source>
</evidence>
<comment type="catalytic activity">
    <reaction evidence="15">
        <text>N(4)-(alpha-D-Man-(1-&gt;2)-alpha-D-Man-(1-&gt;2)-alpha-D-Man-(1-&gt;3)-[alpha-D-Man-(1-&gt;3)-[alpha-D-Man-(1-&gt;2)-alpha-D-Man-(1-&gt;6)]-alpha-D-Man-(1-&gt;6)]-beta-D-Man-(1-&gt;4)-beta-D-GlcNAc-(1-&gt;4)-beta-D-GlcNAc)-L-asparaginyl-[protein] (N-glucan mannose isomer 8A1,2,3B1,3) + 3 H2O = N(4)-(alpha-D-Man-(1-&gt;3)-[alpha-D-Man-(1-&gt;3)-[alpha-D-Man-(1-&gt;6)]-alpha-D-Man-(1-&gt;6)]-beta-D-Man-(1-&gt;4)-beta-D-GlcNAc-(1-&gt;4)-beta-D-GlcNAc)-L-asparaginyl-[protein] (N-glucan mannose isomer 5A1,2) + 3 beta-D-mannose</text>
        <dbReference type="Rhea" id="RHEA:56028"/>
        <dbReference type="Rhea" id="RHEA-COMP:14358"/>
        <dbReference type="Rhea" id="RHEA-COMP:14367"/>
        <dbReference type="ChEBI" id="CHEBI:15377"/>
        <dbReference type="ChEBI" id="CHEBI:28563"/>
        <dbReference type="ChEBI" id="CHEBI:59087"/>
        <dbReference type="ChEBI" id="CHEBI:60628"/>
        <dbReference type="EC" id="3.2.1.113"/>
    </reaction>
</comment>
<dbReference type="PANTHER" id="PTHR11742">
    <property type="entry name" value="MANNOSYL-OLIGOSACCHARIDE ALPHA-1,2-MANNOSIDASE-RELATED"/>
    <property type="match status" value="1"/>
</dbReference>
<dbReference type="InterPro" id="IPR012341">
    <property type="entry name" value="6hp_glycosidase-like_sf"/>
</dbReference>
<evidence type="ECO:0000256" key="7">
    <source>
        <dbReference type="ARBA" id="ARBA00022801"/>
    </source>
</evidence>
<keyword evidence="7 21" id="KW-0378">Hydrolase</keyword>
<dbReference type="InterPro" id="IPR001382">
    <property type="entry name" value="Glyco_hydro_47"/>
</dbReference>
<evidence type="ECO:0000256" key="2">
    <source>
        <dbReference type="ARBA" id="ARBA00004648"/>
    </source>
</evidence>
<accession>A0A158Q5Q0</accession>
<protein>
    <recommendedName>
        <fullName evidence="21">alpha-1,2-Mannosidase</fullName>
        <ecNumber evidence="21">3.2.1.-</ecNumber>
    </recommendedName>
</protein>
<evidence type="ECO:0000256" key="17">
    <source>
        <dbReference type="ARBA" id="ARBA00053655"/>
    </source>
</evidence>
<dbReference type="GO" id="GO:0005509">
    <property type="term" value="F:calcium ion binding"/>
    <property type="evidence" value="ECO:0007669"/>
    <property type="project" value="InterPro"/>
</dbReference>
<evidence type="ECO:0000256" key="15">
    <source>
        <dbReference type="ARBA" id="ARBA00047669"/>
    </source>
</evidence>
<feature type="transmembrane region" description="Helical" evidence="22">
    <location>
        <begin position="7"/>
        <end position="27"/>
    </location>
</feature>
<keyword evidence="11 22" id="KW-1133">Transmembrane helix</keyword>
<comment type="subcellular location">
    <subcellularLocation>
        <location evidence="2">Endoplasmic reticulum membrane</location>
        <topology evidence="2">Single-pass type II membrane protein</topology>
    </subcellularLocation>
</comment>
<dbReference type="GO" id="GO:0004571">
    <property type="term" value="F:mannosyl-oligosaccharide 1,2-alpha-mannosidase activity"/>
    <property type="evidence" value="ECO:0007669"/>
    <property type="project" value="UniProtKB-EC"/>
</dbReference>
<keyword evidence="12 22" id="KW-0472">Membrane</keyword>
<evidence type="ECO:0000256" key="5">
    <source>
        <dbReference type="ARBA" id="ARBA00022692"/>
    </source>
</evidence>
<keyword evidence="10" id="KW-0735">Signal-anchor</keyword>
<comment type="pathway">
    <text evidence="3">Protein modification; protein glycosylation.</text>
</comment>
<evidence type="ECO:0000256" key="19">
    <source>
        <dbReference type="PIRSR" id="PIRSR601382-2"/>
    </source>
</evidence>
<evidence type="ECO:0000256" key="11">
    <source>
        <dbReference type="ARBA" id="ARBA00022989"/>
    </source>
</evidence>
<dbReference type="PRINTS" id="PR00747">
    <property type="entry name" value="GLYHDRLASE47"/>
</dbReference>
<dbReference type="GO" id="GO:0005975">
    <property type="term" value="P:carbohydrate metabolic process"/>
    <property type="evidence" value="ECO:0007669"/>
    <property type="project" value="InterPro"/>
</dbReference>
<dbReference type="GO" id="GO:0010498">
    <property type="term" value="P:proteasomal protein catabolic process"/>
    <property type="evidence" value="ECO:0007669"/>
    <property type="project" value="UniProtKB-ARBA"/>
</dbReference>
<dbReference type="Gene3D" id="1.50.10.10">
    <property type="match status" value="1"/>
</dbReference>
<dbReference type="Proteomes" id="UP000038040">
    <property type="component" value="Unplaced"/>
</dbReference>
<evidence type="ECO:0000256" key="21">
    <source>
        <dbReference type="RuleBase" id="RU361193"/>
    </source>
</evidence>
<evidence type="ECO:0000313" key="24">
    <source>
        <dbReference type="WBParaSite" id="DME_0000795301-mRNA-1"/>
    </source>
</evidence>
<keyword evidence="6 19" id="KW-0479">Metal-binding</keyword>
<dbReference type="InterPro" id="IPR050749">
    <property type="entry name" value="Glycosyl_Hydrolase_47"/>
</dbReference>
<reference evidence="24" key="1">
    <citation type="submission" date="2016-04" db="UniProtKB">
        <authorList>
            <consortium name="WormBaseParasite"/>
        </authorList>
    </citation>
    <scope>IDENTIFICATION</scope>
</reference>
<evidence type="ECO:0000256" key="1">
    <source>
        <dbReference type="ARBA" id="ARBA00001913"/>
    </source>
</evidence>
<dbReference type="EC" id="3.2.1.-" evidence="21"/>
<organism evidence="23 24">
    <name type="scientific">Dracunculus medinensis</name>
    <name type="common">Guinea worm</name>
    <dbReference type="NCBI Taxonomy" id="318479"/>
    <lineage>
        <taxon>Eukaryota</taxon>
        <taxon>Metazoa</taxon>
        <taxon>Ecdysozoa</taxon>
        <taxon>Nematoda</taxon>
        <taxon>Chromadorea</taxon>
        <taxon>Rhabditida</taxon>
        <taxon>Spirurina</taxon>
        <taxon>Dracunculoidea</taxon>
        <taxon>Dracunculidae</taxon>
        <taxon>Dracunculus</taxon>
    </lineage>
</organism>